<feature type="domain" description="LiaF transmembrane" evidence="2">
    <location>
        <begin position="9"/>
        <end position="95"/>
    </location>
</feature>
<evidence type="ECO:0000259" key="2">
    <source>
        <dbReference type="Pfam" id="PF22570"/>
    </source>
</evidence>
<name>A0A172TE89_9BACL</name>
<keyword evidence="1" id="KW-0472">Membrane</keyword>
<evidence type="ECO:0000313" key="4">
    <source>
        <dbReference type="Proteomes" id="UP000076927"/>
    </source>
</evidence>
<dbReference type="RefSeq" id="WP_068603362.1">
    <property type="nucleotide sequence ID" value="NZ_CP011388.1"/>
</dbReference>
<organism evidence="3 4">
    <name type="scientific">Paenibacillus swuensis</name>
    <dbReference type="NCBI Taxonomy" id="1178515"/>
    <lineage>
        <taxon>Bacteria</taxon>
        <taxon>Bacillati</taxon>
        <taxon>Bacillota</taxon>
        <taxon>Bacilli</taxon>
        <taxon>Bacillales</taxon>
        <taxon>Paenibacillaceae</taxon>
        <taxon>Paenibacillus</taxon>
    </lineage>
</organism>
<protein>
    <recommendedName>
        <fullName evidence="2">LiaF transmembrane domain-containing protein</fullName>
    </recommendedName>
</protein>
<dbReference type="Pfam" id="PF22570">
    <property type="entry name" value="LiaF-TM"/>
    <property type="match status" value="1"/>
</dbReference>
<gene>
    <name evidence="3" type="ORF">SY83_00665</name>
</gene>
<sequence>MRMNGKNGFALLLIALGAMIVLGKLGILGGLFGLIIPVIMAGLGYMGIRNGKGFIGWTLLIIGGCILLGKLSGLIWILFAAGFIAYGVSMLKRSSSV</sequence>
<dbReference type="STRING" id="1178515.SY83_00665"/>
<keyword evidence="1" id="KW-0812">Transmembrane</keyword>
<dbReference type="AlphaFoldDB" id="A0A172TE89"/>
<evidence type="ECO:0000313" key="3">
    <source>
        <dbReference type="EMBL" id="ANE45113.1"/>
    </source>
</evidence>
<feature type="transmembrane region" description="Helical" evidence="1">
    <location>
        <begin position="55"/>
        <end position="88"/>
    </location>
</feature>
<dbReference type="KEGG" id="pswu:SY83_00665"/>
<reference evidence="3 4" key="1">
    <citation type="submission" date="2015-01" db="EMBL/GenBank/DDBJ databases">
        <title>Paenibacillus swuensis/DY6/whole genome sequencing.</title>
        <authorList>
            <person name="Kim M.K."/>
            <person name="Srinivasan S."/>
            <person name="Lee J.-J."/>
        </authorList>
    </citation>
    <scope>NUCLEOTIDE SEQUENCE [LARGE SCALE GENOMIC DNA]</scope>
    <source>
        <strain evidence="3 4">DY6</strain>
    </source>
</reference>
<keyword evidence="4" id="KW-1185">Reference proteome</keyword>
<dbReference type="PATRIC" id="fig|1178515.4.peg.122"/>
<accession>A0A172TE89</accession>
<dbReference type="Proteomes" id="UP000076927">
    <property type="component" value="Chromosome"/>
</dbReference>
<dbReference type="InterPro" id="IPR054331">
    <property type="entry name" value="LiaF_TM"/>
</dbReference>
<dbReference type="EMBL" id="CP011388">
    <property type="protein sequence ID" value="ANE45113.1"/>
    <property type="molecule type" value="Genomic_DNA"/>
</dbReference>
<proteinExistence type="predicted"/>
<keyword evidence="1" id="KW-1133">Transmembrane helix</keyword>
<feature type="transmembrane region" description="Helical" evidence="1">
    <location>
        <begin position="27"/>
        <end position="48"/>
    </location>
</feature>
<evidence type="ECO:0000256" key="1">
    <source>
        <dbReference type="SAM" id="Phobius"/>
    </source>
</evidence>